<dbReference type="GO" id="GO:0005507">
    <property type="term" value="F:copper ion binding"/>
    <property type="evidence" value="ECO:0007669"/>
    <property type="project" value="InterPro"/>
</dbReference>
<reference evidence="5 6" key="1">
    <citation type="journal article" date="2016" name="Nat. Commun.">
        <title>Thousands of microbial genomes shed light on interconnected biogeochemical processes in an aquifer system.</title>
        <authorList>
            <person name="Anantharaman K."/>
            <person name="Brown C.T."/>
            <person name="Hug L.A."/>
            <person name="Sharon I."/>
            <person name="Castelle C.J."/>
            <person name="Probst A.J."/>
            <person name="Thomas B.C."/>
            <person name="Singh A."/>
            <person name="Wilkins M.J."/>
            <person name="Karaoz U."/>
            <person name="Brodie E.L."/>
            <person name="Williams K.H."/>
            <person name="Hubbard S.S."/>
            <person name="Banfield J.F."/>
        </authorList>
    </citation>
    <scope>NUCLEOTIDE SEQUENCE [LARGE SCALE GENOMIC DNA]</scope>
</reference>
<evidence type="ECO:0000313" key="5">
    <source>
        <dbReference type="EMBL" id="OGF26934.1"/>
    </source>
</evidence>
<name>A0A1F5SJT1_9BACT</name>
<accession>A0A1F5SJT1</accession>
<evidence type="ECO:0000256" key="1">
    <source>
        <dbReference type="ARBA" id="ARBA00022723"/>
    </source>
</evidence>
<sequence length="172" mass="18284">MTKKLLYTFALLGVAVALGTAGCKQQNSDSISANENQPANANQEQNAADTYLQGEVTTTDASNTPAVPDDQTSTGAMVKDGAVKTFTVEGQNFSYAPNTITVNKGDKVKIIFKNIGGTHNWILDEFNVSTPIIQTGQSAEVTFTADKTGTFEYYCSIGSHRAMGMVGTLTVQ</sequence>
<comment type="caution">
    <text evidence="5">The sequence shown here is derived from an EMBL/GenBank/DDBJ whole genome shotgun (WGS) entry which is preliminary data.</text>
</comment>
<dbReference type="SUPFAM" id="SSF49503">
    <property type="entry name" value="Cupredoxins"/>
    <property type="match status" value="1"/>
</dbReference>
<dbReference type="AlphaFoldDB" id="A0A1F5SJT1"/>
<keyword evidence="3" id="KW-0732">Signal</keyword>
<dbReference type="EMBL" id="MFGC01000030">
    <property type="protein sequence ID" value="OGF26934.1"/>
    <property type="molecule type" value="Genomic_DNA"/>
</dbReference>
<evidence type="ECO:0000259" key="4">
    <source>
        <dbReference type="Pfam" id="PF00127"/>
    </source>
</evidence>
<evidence type="ECO:0000256" key="2">
    <source>
        <dbReference type="ARBA" id="ARBA00023008"/>
    </source>
</evidence>
<dbReference type="InterPro" id="IPR008972">
    <property type="entry name" value="Cupredoxin"/>
</dbReference>
<organism evidence="5 6">
    <name type="scientific">Candidatus Falkowbacteria bacterium RIFOXYA2_FULL_47_9</name>
    <dbReference type="NCBI Taxonomy" id="1797995"/>
    <lineage>
        <taxon>Bacteria</taxon>
        <taxon>Candidatus Falkowiibacteriota</taxon>
    </lineage>
</organism>
<evidence type="ECO:0000256" key="3">
    <source>
        <dbReference type="SAM" id="SignalP"/>
    </source>
</evidence>
<feature type="domain" description="Blue (type 1) copper" evidence="4">
    <location>
        <begin position="87"/>
        <end position="172"/>
    </location>
</feature>
<dbReference type="Gene3D" id="2.60.40.420">
    <property type="entry name" value="Cupredoxins - blue copper proteins"/>
    <property type="match status" value="1"/>
</dbReference>
<feature type="chain" id="PRO_5009521248" description="Blue (type 1) copper domain-containing protein" evidence="3">
    <location>
        <begin position="20"/>
        <end position="172"/>
    </location>
</feature>
<dbReference type="STRING" id="1797995.A2242_02865"/>
<dbReference type="GO" id="GO:0009055">
    <property type="term" value="F:electron transfer activity"/>
    <property type="evidence" value="ECO:0007669"/>
    <property type="project" value="InterPro"/>
</dbReference>
<dbReference type="CDD" id="cd00920">
    <property type="entry name" value="Cupredoxin"/>
    <property type="match status" value="1"/>
</dbReference>
<gene>
    <name evidence="5" type="ORF">A2242_02865</name>
</gene>
<feature type="signal peptide" evidence="3">
    <location>
        <begin position="1"/>
        <end position="19"/>
    </location>
</feature>
<dbReference type="Proteomes" id="UP000178925">
    <property type="component" value="Unassembled WGS sequence"/>
</dbReference>
<dbReference type="InterPro" id="IPR050845">
    <property type="entry name" value="Cu-binding_ET"/>
</dbReference>
<proteinExistence type="predicted"/>
<dbReference type="PANTHER" id="PTHR38439">
    <property type="entry name" value="AURACYANIN-B"/>
    <property type="match status" value="1"/>
</dbReference>
<dbReference type="PROSITE" id="PS00079">
    <property type="entry name" value="MULTICOPPER_OXIDASE1"/>
    <property type="match status" value="1"/>
</dbReference>
<dbReference type="InterPro" id="IPR000923">
    <property type="entry name" value="BlueCu_1"/>
</dbReference>
<dbReference type="InterPro" id="IPR033138">
    <property type="entry name" value="Cu_oxidase_CS"/>
</dbReference>
<dbReference type="PANTHER" id="PTHR38439:SF3">
    <property type="entry name" value="COPPER-RESISTANT CUPROPROTEIN COPI"/>
    <property type="match status" value="1"/>
</dbReference>
<dbReference type="PROSITE" id="PS51257">
    <property type="entry name" value="PROKAR_LIPOPROTEIN"/>
    <property type="match status" value="1"/>
</dbReference>
<evidence type="ECO:0000313" key="6">
    <source>
        <dbReference type="Proteomes" id="UP000178925"/>
    </source>
</evidence>
<keyword evidence="1" id="KW-0479">Metal-binding</keyword>
<keyword evidence="2" id="KW-0186">Copper</keyword>
<dbReference type="Pfam" id="PF00127">
    <property type="entry name" value="Copper-bind"/>
    <property type="match status" value="1"/>
</dbReference>
<protein>
    <recommendedName>
        <fullName evidence="4">Blue (type 1) copper domain-containing protein</fullName>
    </recommendedName>
</protein>